<dbReference type="OrthoDB" id="7464992at2759"/>
<protein>
    <recommendedName>
        <fullName evidence="9">Peptidase M48 domain-containing protein</fullName>
    </recommendedName>
</protein>
<evidence type="ECO:0000259" key="9">
    <source>
        <dbReference type="Pfam" id="PF01435"/>
    </source>
</evidence>
<dbReference type="GO" id="GO:0034982">
    <property type="term" value="P:mitochondrial protein processing"/>
    <property type="evidence" value="ECO:0007669"/>
    <property type="project" value="TreeGrafter"/>
</dbReference>
<dbReference type="HOGENOM" id="CLU_036521_0_0_1"/>
<evidence type="ECO:0000256" key="1">
    <source>
        <dbReference type="ARBA" id="ARBA00001947"/>
    </source>
</evidence>
<evidence type="ECO:0000313" key="10">
    <source>
        <dbReference type="EMBL" id="EKM78880.1"/>
    </source>
</evidence>
<keyword evidence="3" id="KW-0479">Metal-binding</keyword>
<feature type="domain" description="Peptidase M48" evidence="9">
    <location>
        <begin position="288"/>
        <end position="531"/>
    </location>
</feature>
<dbReference type="PANTHER" id="PTHR22726">
    <property type="entry name" value="METALLOENDOPEPTIDASE OMA1"/>
    <property type="match status" value="1"/>
</dbReference>
<evidence type="ECO:0000256" key="5">
    <source>
        <dbReference type="ARBA" id="ARBA00022833"/>
    </source>
</evidence>
<evidence type="ECO:0000256" key="3">
    <source>
        <dbReference type="ARBA" id="ARBA00022723"/>
    </source>
</evidence>
<evidence type="ECO:0000256" key="6">
    <source>
        <dbReference type="ARBA" id="ARBA00023049"/>
    </source>
</evidence>
<keyword evidence="6" id="KW-0482">Metalloprotease</keyword>
<organism evidence="10 11">
    <name type="scientific">Agaricus bisporus var. burnettii (strain JB137-S8 / ATCC MYA-4627 / FGSC 10392)</name>
    <name type="common">White button mushroom</name>
    <dbReference type="NCBI Taxonomy" id="597362"/>
    <lineage>
        <taxon>Eukaryota</taxon>
        <taxon>Fungi</taxon>
        <taxon>Dikarya</taxon>
        <taxon>Basidiomycota</taxon>
        <taxon>Agaricomycotina</taxon>
        <taxon>Agaricomycetes</taxon>
        <taxon>Agaricomycetidae</taxon>
        <taxon>Agaricales</taxon>
        <taxon>Agaricineae</taxon>
        <taxon>Agaricaceae</taxon>
        <taxon>Agaricus</taxon>
    </lineage>
</organism>
<dbReference type="eggNOG" id="ENOG502S360">
    <property type="taxonomic scope" value="Eukaryota"/>
</dbReference>
<keyword evidence="4" id="KW-0378">Hydrolase</keyword>
<keyword evidence="5" id="KW-0862">Zinc</keyword>
<keyword evidence="11" id="KW-1185">Reference proteome</keyword>
<dbReference type="EMBL" id="JH971391">
    <property type="protein sequence ID" value="EKM78880.1"/>
    <property type="molecule type" value="Genomic_DNA"/>
</dbReference>
<accession>K5XUT7</accession>
<gene>
    <name evidence="10" type="ORF">AGABI1DRAFT_75455</name>
</gene>
<dbReference type="PANTHER" id="PTHR22726:SF18">
    <property type="entry name" value="PEPTIDASE M48 DOMAIN-CONTAINING PROTEIN"/>
    <property type="match status" value="1"/>
</dbReference>
<dbReference type="GO" id="GO:0005743">
    <property type="term" value="C:mitochondrial inner membrane"/>
    <property type="evidence" value="ECO:0007669"/>
    <property type="project" value="TreeGrafter"/>
</dbReference>
<proteinExistence type="predicted"/>
<dbReference type="GO" id="GO:0046872">
    <property type="term" value="F:metal ion binding"/>
    <property type="evidence" value="ECO:0007669"/>
    <property type="project" value="UniProtKB-KW"/>
</dbReference>
<dbReference type="InterPro" id="IPR001915">
    <property type="entry name" value="Peptidase_M48"/>
</dbReference>
<dbReference type="InterPro" id="IPR051156">
    <property type="entry name" value="Mito/Outer_Membr_Metalloprot"/>
</dbReference>
<evidence type="ECO:0000256" key="8">
    <source>
        <dbReference type="SAM" id="Phobius"/>
    </source>
</evidence>
<name>K5XUT7_AGABU</name>
<dbReference type="KEGG" id="abp:AGABI1DRAFT75455"/>
<evidence type="ECO:0000256" key="4">
    <source>
        <dbReference type="ARBA" id="ARBA00022801"/>
    </source>
</evidence>
<dbReference type="GeneID" id="18831261"/>
<feature type="coiled-coil region" evidence="7">
    <location>
        <begin position="518"/>
        <end position="545"/>
    </location>
</feature>
<keyword evidence="8" id="KW-0812">Transmembrane</keyword>
<keyword evidence="7" id="KW-0175">Coiled coil</keyword>
<reference evidence="11" key="1">
    <citation type="journal article" date="2012" name="Proc. Natl. Acad. Sci. U.S.A.">
        <title>Genome sequence of the button mushroom Agaricus bisporus reveals mechanisms governing adaptation to a humic-rich ecological niche.</title>
        <authorList>
            <person name="Morin E."/>
            <person name="Kohler A."/>
            <person name="Baker A.R."/>
            <person name="Foulongne-Oriol M."/>
            <person name="Lombard V."/>
            <person name="Nagy L.G."/>
            <person name="Ohm R.A."/>
            <person name="Patyshakuliyeva A."/>
            <person name="Brun A."/>
            <person name="Aerts A.L."/>
            <person name="Bailey A.M."/>
            <person name="Billette C."/>
            <person name="Coutinho P.M."/>
            <person name="Deakin G."/>
            <person name="Doddapaneni H."/>
            <person name="Floudas D."/>
            <person name="Grimwood J."/>
            <person name="Hilden K."/>
            <person name="Kuees U."/>
            <person name="LaButti K.M."/>
            <person name="Lapidus A."/>
            <person name="Lindquist E.A."/>
            <person name="Lucas S.M."/>
            <person name="Murat C."/>
            <person name="Riley R.W."/>
            <person name="Salamov A.A."/>
            <person name="Schmutz J."/>
            <person name="Subramanian V."/>
            <person name="Woesten H.A.B."/>
            <person name="Xu J."/>
            <person name="Eastwood D.C."/>
            <person name="Foster G.D."/>
            <person name="Sonnenberg A.S."/>
            <person name="Cullen D."/>
            <person name="de Vries R.P."/>
            <person name="Lundell T."/>
            <person name="Hibbett D.S."/>
            <person name="Henrissat B."/>
            <person name="Burton K.S."/>
            <person name="Kerrigan R.W."/>
            <person name="Challen M.P."/>
            <person name="Grigoriev I.V."/>
            <person name="Martin F."/>
        </authorList>
    </citation>
    <scope>NUCLEOTIDE SEQUENCE [LARGE SCALE GENOMIC DNA]</scope>
    <source>
        <strain evidence="11">JB137-S8 / ATCC MYA-4627 / FGSC 10392</strain>
    </source>
</reference>
<dbReference type="Pfam" id="PF01435">
    <property type="entry name" value="Peptidase_M48"/>
    <property type="match status" value="1"/>
</dbReference>
<dbReference type="InParanoid" id="K5XUT7"/>
<evidence type="ECO:0000256" key="2">
    <source>
        <dbReference type="ARBA" id="ARBA00022670"/>
    </source>
</evidence>
<dbReference type="OMA" id="PPSDWRY"/>
<keyword evidence="8" id="KW-0472">Membrane</keyword>
<sequence length="559" mass="61793">MPRPVLKPVLPSIFLAQRSLRPRLPLSRSLFFTLAVHTPRTTTPHSLPATYAHFHSTQLIQSPAPLIPIFAVILKTAGALELARTAVRIVLSFVPCIVFKNRWSHKIVLGGKSRHGQPLSAEARERVLKSIRQRGTFLRIILLVPFALFWGTIIASLERTPLTGRWRMIILSPEEENEIAAQLAGPGWYRAVGAILADEGVTSYVPPSDWRYIWVSQTLRKLENTVPVLASEAVHVPDWFEDNADRDGKPMPPPAEFPLLPRSRAAEYLKTWCEEITEQKSVPPVPHSIPGPPYSLVVVENPDVKNAFSYGFGGDGGGGVVVYSGFLDDILKKYPQETQTPTQPTSWWSRLVGGLFSSNHTPPHPTPTPEQTTELAVLLAHELSHLILAHHLETYSSGTVIVPGILSILSDIVRVAVFPLTMLLGPFVNDAVAQIGKVGSGELSKMGEYCMSMKQEVEADVVSASRLLAYAGFDAREAINFWESLKGEPNCSGLRKGKSDDPLYKFATLAHSITGETHPEIEVRIDNLKKELRRWEEAKLVARTNLLTLPETKSPSNGK</sequence>
<dbReference type="GO" id="GO:0004222">
    <property type="term" value="F:metalloendopeptidase activity"/>
    <property type="evidence" value="ECO:0007669"/>
    <property type="project" value="InterPro"/>
</dbReference>
<feature type="transmembrane region" description="Helical" evidence="8">
    <location>
        <begin position="136"/>
        <end position="157"/>
    </location>
</feature>
<evidence type="ECO:0000256" key="7">
    <source>
        <dbReference type="SAM" id="Coils"/>
    </source>
</evidence>
<comment type="cofactor">
    <cofactor evidence="1">
        <name>Zn(2+)</name>
        <dbReference type="ChEBI" id="CHEBI:29105"/>
    </cofactor>
</comment>
<evidence type="ECO:0000313" key="11">
    <source>
        <dbReference type="Proteomes" id="UP000008493"/>
    </source>
</evidence>
<dbReference type="RefSeq" id="XP_007330430.1">
    <property type="nucleotide sequence ID" value="XM_007330368.1"/>
</dbReference>
<dbReference type="GO" id="GO:0006515">
    <property type="term" value="P:protein quality control for misfolded or incompletely synthesized proteins"/>
    <property type="evidence" value="ECO:0007669"/>
    <property type="project" value="TreeGrafter"/>
</dbReference>
<dbReference type="Proteomes" id="UP000008493">
    <property type="component" value="Unassembled WGS sequence"/>
</dbReference>
<keyword evidence="8" id="KW-1133">Transmembrane helix</keyword>
<keyword evidence="2" id="KW-0645">Protease</keyword>
<dbReference type="AlphaFoldDB" id="K5XUT7"/>